<name>A0A7U3VRV5_9ACTN</name>
<feature type="region of interest" description="Disordered" evidence="1">
    <location>
        <begin position="73"/>
        <end position="98"/>
    </location>
</feature>
<reference evidence="2 3" key="3">
    <citation type="journal article" date="2011" name="Nat. Chem. Biol.">
        <title>Reveromycin A biosynthesis uses RevG and RevJ for stereospecific spiroacetal formation.</title>
        <authorList>
            <person name="Takahashi S."/>
            <person name="Toyoda A."/>
            <person name="Sekiyama Y."/>
            <person name="Takagi H."/>
            <person name="Nogawa T."/>
            <person name="Uramoto M."/>
            <person name="Suzuki R."/>
            <person name="Koshino H."/>
            <person name="Kumano T."/>
            <person name="Panthee S."/>
            <person name="Dairi T."/>
            <person name="Ishikawa J."/>
            <person name="Ikeda H."/>
            <person name="Sakaki Y."/>
            <person name="Osada H."/>
        </authorList>
    </citation>
    <scope>NUCLEOTIDE SEQUENCE [LARGE SCALE GENOMIC DNA]</scope>
    <source>
        <strain evidence="2 3">SN-593</strain>
    </source>
</reference>
<organism evidence="2 3">
    <name type="scientific">Actinacidiphila reveromycinica</name>
    <dbReference type="NCBI Taxonomy" id="659352"/>
    <lineage>
        <taxon>Bacteria</taxon>
        <taxon>Bacillati</taxon>
        <taxon>Actinomycetota</taxon>
        <taxon>Actinomycetes</taxon>
        <taxon>Kitasatosporales</taxon>
        <taxon>Streptomycetaceae</taxon>
        <taxon>Actinacidiphila</taxon>
    </lineage>
</organism>
<dbReference type="KEGG" id="arev:RVR_10538"/>
<accession>A0A7U3VRV5</accession>
<gene>
    <name evidence="2" type="ORF">RVR_10538</name>
</gene>
<dbReference type="Proteomes" id="UP000595703">
    <property type="component" value="Chromosome"/>
</dbReference>
<dbReference type="EMBL" id="AP018365">
    <property type="protein sequence ID" value="BBB01248.1"/>
    <property type="molecule type" value="Genomic_DNA"/>
</dbReference>
<feature type="compositionally biased region" description="Low complexity" evidence="1">
    <location>
        <begin position="78"/>
        <end position="90"/>
    </location>
</feature>
<proteinExistence type="predicted"/>
<reference evidence="2 3" key="1">
    <citation type="journal article" date="2010" name="J. Bacteriol.">
        <title>Biochemical characterization of a novel indole prenyltransferase from Streptomyces sp. SN-593.</title>
        <authorList>
            <person name="Takahashi S."/>
            <person name="Takagi H."/>
            <person name="Toyoda A."/>
            <person name="Uramoto M."/>
            <person name="Nogawa T."/>
            <person name="Ueki M."/>
            <person name="Sakaki Y."/>
            <person name="Osada H."/>
        </authorList>
    </citation>
    <scope>NUCLEOTIDE SEQUENCE [LARGE SCALE GENOMIC DNA]</scope>
    <source>
        <strain evidence="2 3">SN-593</strain>
    </source>
</reference>
<reference evidence="2 3" key="2">
    <citation type="journal article" date="2011" name="J. Antibiot.">
        <title>Furaquinocins I and J: novel polyketide isoprenoid hybrid compounds from Streptomyces reveromyceticus SN-593.</title>
        <authorList>
            <person name="Panthee S."/>
            <person name="Takahashi S."/>
            <person name="Takagi H."/>
            <person name="Nogawa T."/>
            <person name="Oowada E."/>
            <person name="Uramoto M."/>
            <person name="Osada H."/>
        </authorList>
    </citation>
    <scope>NUCLEOTIDE SEQUENCE [LARGE SCALE GENOMIC DNA]</scope>
    <source>
        <strain evidence="2 3">SN-593</strain>
    </source>
</reference>
<evidence type="ECO:0000256" key="1">
    <source>
        <dbReference type="SAM" id="MobiDB-lite"/>
    </source>
</evidence>
<protein>
    <submittedName>
        <fullName evidence="2">Uncharacterized protein</fullName>
    </submittedName>
</protein>
<reference evidence="2 3" key="4">
    <citation type="journal article" date="2020" name="Sci. Rep.">
        <title>beta-carboline chemical signals induce reveromycin production through a LuxR family regulator in Streptomyces sp. SN-593.</title>
        <authorList>
            <person name="Panthee S."/>
            <person name="Kito N."/>
            <person name="Hayashi T."/>
            <person name="Shimizu T."/>
            <person name="Ishikawa J."/>
            <person name="Hamamoto H."/>
            <person name="Osada H."/>
            <person name="Takahashi S."/>
        </authorList>
    </citation>
    <scope>NUCLEOTIDE SEQUENCE [LARGE SCALE GENOMIC DNA]</scope>
    <source>
        <strain evidence="2 3">SN-593</strain>
    </source>
</reference>
<evidence type="ECO:0000313" key="2">
    <source>
        <dbReference type="EMBL" id="BBB01248.1"/>
    </source>
</evidence>
<feature type="compositionally biased region" description="Polar residues" evidence="1">
    <location>
        <begin position="43"/>
        <end position="56"/>
    </location>
</feature>
<keyword evidence="3" id="KW-1185">Reference proteome</keyword>
<dbReference type="AlphaFoldDB" id="A0A7U3VRV5"/>
<feature type="region of interest" description="Disordered" evidence="1">
    <location>
        <begin position="1"/>
        <end position="56"/>
    </location>
</feature>
<sequence length="131" mass="13586">MPSAAGSEPQAVASTLTSSRPRPPSSSSVAVQGTGLAPPHPWSVTSSRTAEPTSRSAHVICRLSVCRTALVNSSVTTRPASSLSSASAPHSRSRARIRARASATDALIAGNRKTSWRVQARTSARCPGRRA</sequence>
<evidence type="ECO:0000313" key="3">
    <source>
        <dbReference type="Proteomes" id="UP000595703"/>
    </source>
</evidence>